<dbReference type="SUPFAM" id="SSF49265">
    <property type="entry name" value="Fibronectin type III"/>
    <property type="match status" value="1"/>
</dbReference>
<evidence type="ECO:0000313" key="7">
    <source>
        <dbReference type="Proteomes" id="UP000533598"/>
    </source>
</evidence>
<reference evidence="6 7" key="1">
    <citation type="submission" date="2020-08" db="EMBL/GenBank/DDBJ databases">
        <title>Sequencing the genomes of 1000 actinobacteria strains.</title>
        <authorList>
            <person name="Klenk H.-P."/>
        </authorList>
    </citation>
    <scope>NUCLEOTIDE SEQUENCE [LARGE SCALE GENOMIC DNA]</scope>
    <source>
        <strain evidence="6 7">DSM 44230</strain>
    </source>
</reference>
<gene>
    <name evidence="6" type="ORF">HNR67_007252</name>
</gene>
<feature type="region of interest" description="Disordered" evidence="3">
    <location>
        <begin position="102"/>
        <end position="148"/>
    </location>
</feature>
<keyword evidence="1" id="KW-0326">Glycosidase</keyword>
<protein>
    <recommendedName>
        <fullName evidence="5">Fibronectin type-III domain-containing protein</fullName>
    </recommendedName>
</protein>
<dbReference type="Proteomes" id="UP000533598">
    <property type="component" value="Unassembled WGS sequence"/>
</dbReference>
<dbReference type="AlphaFoldDB" id="A0A7W7CH65"/>
<name>A0A7W7CH65_9PSEU</name>
<dbReference type="CDD" id="cd00063">
    <property type="entry name" value="FN3"/>
    <property type="match status" value="1"/>
</dbReference>
<evidence type="ECO:0000256" key="2">
    <source>
        <dbReference type="ARBA" id="ARBA00023326"/>
    </source>
</evidence>
<feature type="chain" id="PRO_5039276694" description="Fibronectin type-III domain-containing protein" evidence="4">
    <location>
        <begin position="20"/>
        <end position="238"/>
    </location>
</feature>
<dbReference type="InterPro" id="IPR003961">
    <property type="entry name" value="FN3_dom"/>
</dbReference>
<evidence type="ECO:0000259" key="5">
    <source>
        <dbReference type="PROSITE" id="PS50853"/>
    </source>
</evidence>
<organism evidence="6 7">
    <name type="scientific">Crossiella cryophila</name>
    <dbReference type="NCBI Taxonomy" id="43355"/>
    <lineage>
        <taxon>Bacteria</taxon>
        <taxon>Bacillati</taxon>
        <taxon>Actinomycetota</taxon>
        <taxon>Actinomycetes</taxon>
        <taxon>Pseudonocardiales</taxon>
        <taxon>Pseudonocardiaceae</taxon>
        <taxon>Crossiella</taxon>
    </lineage>
</organism>
<keyword evidence="1" id="KW-0378">Hydrolase</keyword>
<keyword evidence="2" id="KW-0119">Carbohydrate metabolism</keyword>
<accession>A0A7W7CH65</accession>
<dbReference type="GO" id="GO:0016798">
    <property type="term" value="F:hydrolase activity, acting on glycosyl bonds"/>
    <property type="evidence" value="ECO:0007669"/>
    <property type="project" value="UniProtKB-KW"/>
</dbReference>
<comment type="caution">
    <text evidence="6">The sequence shown here is derived from an EMBL/GenBank/DDBJ whole genome shotgun (WGS) entry which is preliminary data.</text>
</comment>
<feature type="domain" description="Fibronectin type-III" evidence="5">
    <location>
        <begin position="149"/>
        <end position="236"/>
    </location>
</feature>
<feature type="signal peptide" evidence="4">
    <location>
        <begin position="1"/>
        <end position="19"/>
    </location>
</feature>
<dbReference type="Gene3D" id="2.60.40.10">
    <property type="entry name" value="Immunoglobulins"/>
    <property type="match status" value="2"/>
</dbReference>
<feature type="domain" description="Fibronectin type-III" evidence="5">
    <location>
        <begin position="26"/>
        <end position="112"/>
    </location>
</feature>
<dbReference type="InterPro" id="IPR013783">
    <property type="entry name" value="Ig-like_fold"/>
</dbReference>
<proteinExistence type="predicted"/>
<keyword evidence="7" id="KW-1185">Reference proteome</keyword>
<evidence type="ECO:0000256" key="3">
    <source>
        <dbReference type="SAM" id="MobiDB-lite"/>
    </source>
</evidence>
<dbReference type="InterPro" id="IPR036116">
    <property type="entry name" value="FN3_sf"/>
</dbReference>
<feature type="compositionally biased region" description="Polar residues" evidence="3">
    <location>
        <begin position="137"/>
        <end position="148"/>
    </location>
</feature>
<evidence type="ECO:0000313" key="6">
    <source>
        <dbReference type="EMBL" id="MBB4681134.1"/>
    </source>
</evidence>
<dbReference type="GO" id="GO:0000272">
    <property type="term" value="P:polysaccharide catabolic process"/>
    <property type="evidence" value="ECO:0007669"/>
    <property type="project" value="UniProtKB-KW"/>
</dbReference>
<evidence type="ECO:0000256" key="4">
    <source>
        <dbReference type="SAM" id="SignalP"/>
    </source>
</evidence>
<dbReference type="PROSITE" id="PS51257">
    <property type="entry name" value="PROKAR_LIPOPROTEIN"/>
    <property type="match status" value="1"/>
</dbReference>
<sequence length="238" mass="25726">MLKSLAVLPVLALLLSACAATESASPGGALSGKLDTPVDVTLRWENTGQPVAGRVLEYANEPNGEYTVLKFLAPEETSYRHPDLIPETRFFYRLRPYYGTASPEQSVTLPEPKPGDKPEEDPHEWAVPQTLPGAPAGTQSLRANASAATPTEVKATVMTSQGIRFTWRDNASDEEHYAVEVKAGAAPAWSTAALLDPNINSFGLVTLPEERTAAYRVRAFYYGPASNVVELRTGRGKP</sequence>
<evidence type="ECO:0000256" key="1">
    <source>
        <dbReference type="ARBA" id="ARBA00023295"/>
    </source>
</evidence>
<keyword evidence="4" id="KW-0732">Signal</keyword>
<dbReference type="RefSeq" id="WP_312988857.1">
    <property type="nucleotide sequence ID" value="NZ_BAAAUI010000045.1"/>
</dbReference>
<dbReference type="EMBL" id="JACHMH010000001">
    <property type="protein sequence ID" value="MBB4681134.1"/>
    <property type="molecule type" value="Genomic_DNA"/>
</dbReference>
<keyword evidence="2" id="KW-0624">Polysaccharide degradation</keyword>
<dbReference type="PROSITE" id="PS50853">
    <property type="entry name" value="FN3"/>
    <property type="match status" value="2"/>
</dbReference>